<protein>
    <submittedName>
        <fullName evidence="2">DUF1631 family protein</fullName>
    </submittedName>
</protein>
<accession>A0ABR6ZYC0</accession>
<keyword evidence="3" id="KW-1185">Reference proteome</keyword>
<evidence type="ECO:0000313" key="2">
    <source>
        <dbReference type="EMBL" id="MBC3920882.1"/>
    </source>
</evidence>
<organism evidence="2 3">
    <name type="scientific">Undibacterium hunanense</name>
    <dbReference type="NCBI Taxonomy" id="2762292"/>
    <lineage>
        <taxon>Bacteria</taxon>
        <taxon>Pseudomonadati</taxon>
        <taxon>Pseudomonadota</taxon>
        <taxon>Betaproteobacteria</taxon>
        <taxon>Burkholderiales</taxon>
        <taxon>Oxalobacteraceae</taxon>
        <taxon>Undibacterium</taxon>
    </lineage>
</organism>
<dbReference type="Proteomes" id="UP000650424">
    <property type="component" value="Unassembled WGS sequence"/>
</dbReference>
<dbReference type="Pfam" id="PF07793">
    <property type="entry name" value="DUF1631"/>
    <property type="match status" value="1"/>
</dbReference>
<evidence type="ECO:0000313" key="3">
    <source>
        <dbReference type="Proteomes" id="UP000650424"/>
    </source>
</evidence>
<evidence type="ECO:0000256" key="1">
    <source>
        <dbReference type="SAM" id="MobiDB-lite"/>
    </source>
</evidence>
<feature type="region of interest" description="Disordered" evidence="1">
    <location>
        <begin position="220"/>
        <end position="240"/>
    </location>
</feature>
<dbReference type="RefSeq" id="WP_186950721.1">
    <property type="nucleotide sequence ID" value="NZ_JACOGF010000021.1"/>
</dbReference>
<comment type="caution">
    <text evidence="2">The sequence shown here is derived from an EMBL/GenBank/DDBJ whole genome shotgun (WGS) entry which is preliminary data.</text>
</comment>
<feature type="region of interest" description="Disordered" evidence="1">
    <location>
        <begin position="822"/>
        <end position="841"/>
    </location>
</feature>
<reference evidence="2 3" key="1">
    <citation type="submission" date="2020-08" db="EMBL/GenBank/DDBJ databases">
        <title>Novel species isolated from subtropical streams in China.</title>
        <authorList>
            <person name="Lu H."/>
        </authorList>
    </citation>
    <scope>NUCLEOTIDE SEQUENCE [LARGE SCALE GENOMIC DNA]</scope>
    <source>
        <strain evidence="2 3">CY18W</strain>
    </source>
</reference>
<dbReference type="EMBL" id="JACOGF010000021">
    <property type="protein sequence ID" value="MBC3920882.1"/>
    <property type="molecule type" value="Genomic_DNA"/>
</dbReference>
<feature type="compositionally biased region" description="Basic and acidic residues" evidence="1">
    <location>
        <begin position="825"/>
        <end position="841"/>
    </location>
</feature>
<feature type="compositionally biased region" description="Low complexity" evidence="1">
    <location>
        <begin position="222"/>
        <end position="240"/>
    </location>
</feature>
<name>A0ABR6ZYC0_9BURK</name>
<proteinExistence type="predicted"/>
<gene>
    <name evidence="2" type="ORF">H8L32_25685</name>
</gene>
<dbReference type="InterPro" id="IPR012434">
    <property type="entry name" value="DUF1631"/>
</dbReference>
<sequence>MVANESLSSTRTEFAQAFQHAVDGVMPAAAETLLSKASASGISTSEQRRMVSARGTLQDRRDEIAKALQINMEQLLDRSLSTAYSTFRPASALEQNKELALLDSSTFESTLRFNEMTQNFRNRSEQLIIDLNIRIAVLFGQDDIRERENPFRPYLVSRCIFLAIEGLKLLPETEAILIEQLGESLSTAMSAVYQAANNALEKQGISAHLSLKITKAPEKPQARGAAPGFPPAAGQAAPGQGYSSMQTGIFPGVHPAAQVGVSTVGGFGGFGAPGASGQPQVMQNPGVRLEQLFQSVRGKSPAPAMAHGQAAVAMASPPSQGGQMPMTYSASLPPISMPSAAPVSPAPAWLQGATALGGALRRAFGEASAASAPLPGQADSDALPYQAATTAVTAGVAATTNLFQSAQSGNAGFNDREMVQVPAALLAAHLQNIESQLRQKIEPSAVPGASIALGKVLGQMHKVMAPESASMADEHGDIRNLLREQKDALYSLAQDSDEQMTVDIISMLFEFMLSDELVPLSMRVELGRLQFMILQLALKDKDFLTNEKHPARLLFNRICSVAFCAEQIDDVEPITEEISRIIKTLLRHDSEVPELFSRIQNRFETFITRELRTNQAPIRRTVKAIGEAEIRFMRFACIAAVMSKALSKLTVEASFRSFLRINWVAAIEIAERTDSIQARRYRLLVPDLLWSVYPKTDADDRNLLSSMLPVMLSTLRHGLELIGWEKAKQQKLMNWLAEAHSNALRGMTEGRAPQPISLPQMHERFEQFTNQADTIEHSEIQEHDFAREQFLVEVLAELSLPAKILDKELKKQSAMTEGFIAMEVSPEKSDKSDKSDKAQQEKYQDRIVSAAMLEFKTPQYRGRACIRWVNPNGSNVVLSMSGEEFPSVLSMPILCELLDQGKIRFVETEAMFERAIHSLIRSADAMDNEVS</sequence>